<sequence length="136" mass="15295">MKKSIVLFLLVVQSTMHAQKKYLDEHYVNSAAYSLNTNCGIGEIFILPIDKTVEIFKEKPATESFFMAYPNPVSDILYLSSSVKLTEVSLFSLDGKLVKSQDVSKEPFLNLENIAEGLYLLIAKNAEFLPTKILKN</sequence>
<dbReference type="AlphaFoldDB" id="A0A501PZT3"/>
<dbReference type="EMBL" id="VFJE01000056">
    <property type="protein sequence ID" value="TPD65572.1"/>
    <property type="molecule type" value="Genomic_DNA"/>
</dbReference>
<organism evidence="3 4">
    <name type="scientific">Flavobacterium microcysteis</name>
    <dbReference type="NCBI Taxonomy" id="2596891"/>
    <lineage>
        <taxon>Bacteria</taxon>
        <taxon>Pseudomonadati</taxon>
        <taxon>Bacteroidota</taxon>
        <taxon>Flavobacteriia</taxon>
        <taxon>Flavobacteriales</taxon>
        <taxon>Flavobacteriaceae</taxon>
        <taxon>Flavobacterium</taxon>
    </lineage>
</organism>
<gene>
    <name evidence="3" type="ORF">FJA49_15370</name>
</gene>
<keyword evidence="4" id="KW-1185">Reference proteome</keyword>
<proteinExistence type="predicted"/>
<keyword evidence="1" id="KW-0732">Signal</keyword>
<accession>A0A501PZT3</accession>
<evidence type="ECO:0000256" key="1">
    <source>
        <dbReference type="ARBA" id="ARBA00022729"/>
    </source>
</evidence>
<evidence type="ECO:0000259" key="2">
    <source>
        <dbReference type="Pfam" id="PF18962"/>
    </source>
</evidence>
<name>A0A501PZT3_9FLAO</name>
<dbReference type="Proteomes" id="UP000319175">
    <property type="component" value="Unassembled WGS sequence"/>
</dbReference>
<dbReference type="Pfam" id="PF18962">
    <property type="entry name" value="Por_Secre_tail"/>
    <property type="match status" value="1"/>
</dbReference>
<reference evidence="3 4" key="1">
    <citation type="submission" date="2019-06" db="EMBL/GenBank/DDBJ databases">
        <title>Flavobacterium sp. MaA-Y11 from geoumgang.</title>
        <authorList>
            <person name="Jeong S."/>
        </authorList>
    </citation>
    <scope>NUCLEOTIDE SEQUENCE [LARGE SCALE GENOMIC DNA]</scope>
    <source>
        <strain evidence="3 4">MaA-Y11</strain>
    </source>
</reference>
<comment type="caution">
    <text evidence="3">The sequence shown here is derived from an EMBL/GenBank/DDBJ whole genome shotgun (WGS) entry which is preliminary data.</text>
</comment>
<protein>
    <submittedName>
        <fullName evidence="3">T9SS type A sorting domain-containing protein</fullName>
    </submittedName>
</protein>
<feature type="domain" description="Secretion system C-terminal sorting" evidence="2">
    <location>
        <begin position="69"/>
        <end position="126"/>
    </location>
</feature>
<evidence type="ECO:0000313" key="4">
    <source>
        <dbReference type="Proteomes" id="UP000319175"/>
    </source>
</evidence>
<evidence type="ECO:0000313" key="3">
    <source>
        <dbReference type="EMBL" id="TPD65572.1"/>
    </source>
</evidence>
<dbReference type="NCBIfam" id="TIGR04183">
    <property type="entry name" value="Por_Secre_tail"/>
    <property type="match status" value="1"/>
</dbReference>
<reference evidence="3 4" key="2">
    <citation type="submission" date="2019-06" db="EMBL/GenBank/DDBJ databases">
        <authorList>
            <person name="Seo Y."/>
        </authorList>
    </citation>
    <scope>NUCLEOTIDE SEQUENCE [LARGE SCALE GENOMIC DNA]</scope>
    <source>
        <strain evidence="3 4">MaA-Y11</strain>
    </source>
</reference>
<dbReference type="InterPro" id="IPR026444">
    <property type="entry name" value="Secre_tail"/>
</dbReference>
<dbReference type="OrthoDB" id="1266341at2"/>
<dbReference type="RefSeq" id="WP_140001851.1">
    <property type="nucleotide sequence ID" value="NZ_VFJE01000056.1"/>
</dbReference>